<evidence type="ECO:0000256" key="6">
    <source>
        <dbReference type="ARBA" id="ARBA00022777"/>
    </source>
</evidence>
<dbReference type="CDD" id="cd16917">
    <property type="entry name" value="HATPase_UhpB-NarQ-NarX-like"/>
    <property type="match status" value="1"/>
</dbReference>
<evidence type="ECO:0000256" key="7">
    <source>
        <dbReference type="ARBA" id="ARBA00022840"/>
    </source>
</evidence>
<name>A0A849VDT2_9GAMM</name>
<dbReference type="InterPro" id="IPR050482">
    <property type="entry name" value="Sensor_HK_TwoCompSys"/>
</dbReference>
<keyword evidence="13" id="KW-1185">Reference proteome</keyword>
<keyword evidence="6" id="KW-0418">Kinase</keyword>
<feature type="domain" description="Histidine kinase" evidence="11">
    <location>
        <begin position="423"/>
        <end position="616"/>
    </location>
</feature>
<dbReference type="AlphaFoldDB" id="A0A849VDT2"/>
<dbReference type="RefSeq" id="WP_171625792.1">
    <property type="nucleotide sequence ID" value="NZ_JABBPG010000003.1"/>
</dbReference>
<keyword evidence="5" id="KW-0547">Nucleotide-binding</keyword>
<protein>
    <recommendedName>
        <fullName evidence="2">histidine kinase</fullName>
        <ecNumber evidence="2">2.7.13.3</ecNumber>
    </recommendedName>
</protein>
<dbReference type="GO" id="GO:0005524">
    <property type="term" value="F:ATP binding"/>
    <property type="evidence" value="ECO:0007669"/>
    <property type="project" value="UniProtKB-KW"/>
</dbReference>
<evidence type="ECO:0000256" key="9">
    <source>
        <dbReference type="SAM" id="Coils"/>
    </source>
</evidence>
<dbReference type="EMBL" id="JABBPG010000003">
    <property type="protein sequence ID" value="NOU50713.1"/>
    <property type="molecule type" value="Genomic_DNA"/>
</dbReference>
<keyword evidence="10" id="KW-0472">Membrane</keyword>
<dbReference type="GO" id="GO:0046983">
    <property type="term" value="F:protein dimerization activity"/>
    <property type="evidence" value="ECO:0007669"/>
    <property type="project" value="InterPro"/>
</dbReference>
<dbReference type="EC" id="2.7.13.3" evidence="2"/>
<feature type="transmembrane region" description="Helical" evidence="10">
    <location>
        <begin position="269"/>
        <end position="290"/>
    </location>
</feature>
<keyword evidence="7" id="KW-0067">ATP-binding</keyword>
<gene>
    <name evidence="12" type="ORF">HG263_09210</name>
</gene>
<sequence length="621" mass="71179">MKLDKHVLYYNLLLLLVSVSFFYLLSWINKNEEAIKKVKLANQAAEGEVYTFARKAFNSLYIESVVGDYVYVDKNALNDPKHLPVRVQVLLEQNVVDKIAIYSKERLLFSWGGSHGNRFLPRATQLKGGNDLRLINLDSSLFIEAKTALYRNGREHIGYMLLRKRLDSDALNVNYHTHQQSTVILPSVDATQSEALLSNFTVSEIPFNYTTALNKVTTWNTIGTTHVAFTTPIYFSSNYEDGVNKATSNIAAYLLSTASFDWFSLNYDLASLSLVLIWALLIIFVVNRLIAQLMRPVNGIVKRVRNNMRCIIEYNKFEPLSLEAVNETYQQLVVSYNQLLMHVKDTRVAKNEMLLEIGQRKRLQDELHRYKAQLEHLVEQRTYALKQKNALLKSEISEKKRIEQKRRELSNRLLVTQEEERKQLSRELHDGVGPLLMVIKMKIQLFRQQCEKSKEFSLLPLVDIIENTQQAINDVRKISKGLRPVYYDDGNIDDLLTWYADEFEEVTGIKVEINKDESIVLPSKVKDNLFRVFQEALNNAHKHAKASRVTIQLLRRKTNLLMTIADNGIGLDASSVRTGIGFYTMEERVSLINGTMDVNTGSGSGVQISIQLPLTQLIKEH</sequence>
<organism evidence="12 13">
    <name type="scientific">Pseudoalteromonas caenipelagi</name>
    <dbReference type="NCBI Taxonomy" id="2726988"/>
    <lineage>
        <taxon>Bacteria</taxon>
        <taxon>Pseudomonadati</taxon>
        <taxon>Pseudomonadota</taxon>
        <taxon>Gammaproteobacteria</taxon>
        <taxon>Alteromonadales</taxon>
        <taxon>Pseudoalteromonadaceae</taxon>
        <taxon>Pseudoalteromonas</taxon>
    </lineage>
</organism>
<dbReference type="GO" id="GO:0000155">
    <property type="term" value="F:phosphorelay sensor kinase activity"/>
    <property type="evidence" value="ECO:0007669"/>
    <property type="project" value="InterPro"/>
</dbReference>
<dbReference type="Gene3D" id="1.20.5.1930">
    <property type="match status" value="1"/>
</dbReference>
<dbReference type="Gene3D" id="3.30.565.10">
    <property type="entry name" value="Histidine kinase-like ATPase, C-terminal domain"/>
    <property type="match status" value="1"/>
</dbReference>
<evidence type="ECO:0000313" key="13">
    <source>
        <dbReference type="Proteomes" id="UP000586305"/>
    </source>
</evidence>
<feature type="coiled-coil region" evidence="9">
    <location>
        <begin position="360"/>
        <end position="427"/>
    </location>
</feature>
<evidence type="ECO:0000259" key="11">
    <source>
        <dbReference type="PROSITE" id="PS50109"/>
    </source>
</evidence>
<dbReference type="PANTHER" id="PTHR24421:SF10">
    <property type="entry name" value="NITRATE_NITRITE SENSOR PROTEIN NARQ"/>
    <property type="match status" value="1"/>
</dbReference>
<reference evidence="12 13" key="1">
    <citation type="submission" date="2020-04" db="EMBL/GenBank/DDBJ databases">
        <title>Pseudoalteromonas caenipelagi sp. nov., isolated from a tidal flat.</title>
        <authorList>
            <person name="Park S."/>
            <person name="Yoon J.-H."/>
        </authorList>
    </citation>
    <scope>NUCLEOTIDE SEQUENCE [LARGE SCALE GENOMIC DNA]</scope>
    <source>
        <strain evidence="12 13">JBTF-M23</strain>
    </source>
</reference>
<keyword evidence="8" id="KW-0902">Two-component regulatory system</keyword>
<evidence type="ECO:0000256" key="4">
    <source>
        <dbReference type="ARBA" id="ARBA00022679"/>
    </source>
</evidence>
<dbReference type="InterPro" id="IPR036890">
    <property type="entry name" value="HATPase_C_sf"/>
</dbReference>
<dbReference type="SUPFAM" id="SSF55874">
    <property type="entry name" value="ATPase domain of HSP90 chaperone/DNA topoisomerase II/histidine kinase"/>
    <property type="match status" value="1"/>
</dbReference>
<evidence type="ECO:0000256" key="3">
    <source>
        <dbReference type="ARBA" id="ARBA00022553"/>
    </source>
</evidence>
<proteinExistence type="predicted"/>
<evidence type="ECO:0000256" key="2">
    <source>
        <dbReference type="ARBA" id="ARBA00012438"/>
    </source>
</evidence>
<evidence type="ECO:0000256" key="5">
    <source>
        <dbReference type="ARBA" id="ARBA00022741"/>
    </source>
</evidence>
<accession>A0A849VDT2</accession>
<evidence type="ECO:0000313" key="12">
    <source>
        <dbReference type="EMBL" id="NOU50713.1"/>
    </source>
</evidence>
<dbReference type="PROSITE" id="PS50109">
    <property type="entry name" value="HIS_KIN"/>
    <property type="match status" value="1"/>
</dbReference>
<dbReference type="Proteomes" id="UP000586305">
    <property type="component" value="Unassembled WGS sequence"/>
</dbReference>
<dbReference type="InterPro" id="IPR003594">
    <property type="entry name" value="HATPase_dom"/>
</dbReference>
<evidence type="ECO:0000256" key="10">
    <source>
        <dbReference type="SAM" id="Phobius"/>
    </source>
</evidence>
<dbReference type="PANTHER" id="PTHR24421">
    <property type="entry name" value="NITRATE/NITRITE SENSOR PROTEIN NARX-RELATED"/>
    <property type="match status" value="1"/>
</dbReference>
<dbReference type="Pfam" id="PF02518">
    <property type="entry name" value="HATPase_c"/>
    <property type="match status" value="1"/>
</dbReference>
<comment type="caution">
    <text evidence="12">The sequence shown here is derived from an EMBL/GenBank/DDBJ whole genome shotgun (WGS) entry which is preliminary data.</text>
</comment>
<keyword evidence="3" id="KW-0597">Phosphoprotein</keyword>
<dbReference type="InterPro" id="IPR005467">
    <property type="entry name" value="His_kinase_dom"/>
</dbReference>
<dbReference type="Pfam" id="PF07730">
    <property type="entry name" value="HisKA_3"/>
    <property type="match status" value="1"/>
</dbReference>
<dbReference type="GO" id="GO:0016020">
    <property type="term" value="C:membrane"/>
    <property type="evidence" value="ECO:0007669"/>
    <property type="project" value="InterPro"/>
</dbReference>
<evidence type="ECO:0000256" key="1">
    <source>
        <dbReference type="ARBA" id="ARBA00000085"/>
    </source>
</evidence>
<keyword evidence="9" id="KW-0175">Coiled coil</keyword>
<dbReference type="InterPro" id="IPR011712">
    <property type="entry name" value="Sig_transdc_His_kin_sub3_dim/P"/>
</dbReference>
<keyword evidence="10" id="KW-1133">Transmembrane helix</keyword>
<feature type="transmembrane region" description="Helical" evidence="10">
    <location>
        <begin position="7"/>
        <end position="28"/>
    </location>
</feature>
<comment type="catalytic activity">
    <reaction evidence="1">
        <text>ATP + protein L-histidine = ADP + protein N-phospho-L-histidine.</text>
        <dbReference type="EC" id="2.7.13.3"/>
    </reaction>
</comment>
<keyword evidence="4" id="KW-0808">Transferase</keyword>
<keyword evidence="10" id="KW-0812">Transmembrane</keyword>
<evidence type="ECO:0000256" key="8">
    <source>
        <dbReference type="ARBA" id="ARBA00023012"/>
    </source>
</evidence>
<dbReference type="SMART" id="SM00387">
    <property type="entry name" value="HATPase_c"/>
    <property type="match status" value="1"/>
</dbReference>